<dbReference type="Proteomes" id="UP000824175">
    <property type="component" value="Unassembled WGS sequence"/>
</dbReference>
<keyword evidence="2" id="KW-0597">Phosphoprotein</keyword>
<evidence type="ECO:0000259" key="8">
    <source>
        <dbReference type="PROSITE" id="PS51100"/>
    </source>
</evidence>
<organism evidence="9 10">
    <name type="scientific">Candidatus Fimiplasma intestinipullorum</name>
    <dbReference type="NCBI Taxonomy" id="2840825"/>
    <lineage>
        <taxon>Bacteria</taxon>
        <taxon>Bacillati</taxon>
        <taxon>Bacillota</taxon>
        <taxon>Clostridia</taxon>
        <taxon>Eubacteriales</taxon>
        <taxon>Candidatus Fimiplasma</taxon>
    </lineage>
</organism>
<dbReference type="GO" id="GO:0008982">
    <property type="term" value="F:protein-N(PI)-phosphohistidine-sugar phosphotransferase activity"/>
    <property type="evidence" value="ECO:0007669"/>
    <property type="project" value="InterPro"/>
</dbReference>
<keyword evidence="3 9" id="KW-0762">Sugar transport</keyword>
<dbReference type="InterPro" id="IPR036095">
    <property type="entry name" value="PTS_EIIB-like_sf"/>
</dbReference>
<gene>
    <name evidence="9" type="ORF">IAD15_11735</name>
</gene>
<evidence type="ECO:0000256" key="7">
    <source>
        <dbReference type="PROSITE-ProRule" id="PRU00423"/>
    </source>
</evidence>
<name>A0A9D1HQ17_9FIRM</name>
<evidence type="ECO:0000256" key="5">
    <source>
        <dbReference type="ARBA" id="ARBA00022683"/>
    </source>
</evidence>
<reference evidence="9" key="1">
    <citation type="submission" date="2020-10" db="EMBL/GenBank/DDBJ databases">
        <authorList>
            <person name="Gilroy R."/>
        </authorList>
    </citation>
    <scope>NUCLEOTIDE SEQUENCE</scope>
    <source>
        <strain evidence="9">CHK195-11698</strain>
    </source>
</reference>
<dbReference type="GO" id="GO:0009401">
    <property type="term" value="P:phosphoenolpyruvate-dependent sugar phosphotransferase system"/>
    <property type="evidence" value="ECO:0007669"/>
    <property type="project" value="UniProtKB-KW"/>
</dbReference>
<accession>A0A9D1HQ17</accession>
<comment type="caution">
    <text evidence="9">The sequence shown here is derived from an EMBL/GenBank/DDBJ whole genome shotgun (WGS) entry which is preliminary data.</text>
</comment>
<evidence type="ECO:0000256" key="1">
    <source>
        <dbReference type="ARBA" id="ARBA00022448"/>
    </source>
</evidence>
<evidence type="ECO:0000256" key="6">
    <source>
        <dbReference type="ARBA" id="ARBA00022777"/>
    </source>
</evidence>
<dbReference type="PROSITE" id="PS51100">
    <property type="entry name" value="PTS_EIIB_TYPE_3"/>
    <property type="match status" value="1"/>
</dbReference>
<dbReference type="InterPro" id="IPR013012">
    <property type="entry name" value="PTS_EIIB_3"/>
</dbReference>
<reference evidence="9" key="2">
    <citation type="journal article" date="2021" name="PeerJ">
        <title>Extensive microbial diversity within the chicken gut microbiome revealed by metagenomics and culture.</title>
        <authorList>
            <person name="Gilroy R."/>
            <person name="Ravi A."/>
            <person name="Getino M."/>
            <person name="Pursley I."/>
            <person name="Horton D.L."/>
            <person name="Alikhan N.F."/>
            <person name="Baker D."/>
            <person name="Gharbi K."/>
            <person name="Hall N."/>
            <person name="Watson M."/>
            <person name="Adriaenssens E.M."/>
            <person name="Foster-Nyarko E."/>
            <person name="Jarju S."/>
            <person name="Secka A."/>
            <person name="Antonio M."/>
            <person name="Oren A."/>
            <person name="Chaudhuri R.R."/>
            <person name="La Ragione R."/>
            <person name="Hildebrand F."/>
            <person name="Pallen M.J."/>
        </authorList>
    </citation>
    <scope>NUCLEOTIDE SEQUENCE</scope>
    <source>
        <strain evidence="9">CHK195-11698</strain>
    </source>
</reference>
<dbReference type="AlphaFoldDB" id="A0A9D1HQ17"/>
<evidence type="ECO:0000256" key="2">
    <source>
        <dbReference type="ARBA" id="ARBA00022553"/>
    </source>
</evidence>
<dbReference type="Pfam" id="PF02302">
    <property type="entry name" value="PTS_IIB"/>
    <property type="match status" value="1"/>
</dbReference>
<evidence type="ECO:0000256" key="3">
    <source>
        <dbReference type="ARBA" id="ARBA00022597"/>
    </source>
</evidence>
<proteinExistence type="predicted"/>
<dbReference type="PANTHER" id="PTHR34581">
    <property type="entry name" value="PTS SYSTEM N,N'-DIACETYLCHITOBIOSE-SPECIFIC EIIB COMPONENT"/>
    <property type="match status" value="1"/>
</dbReference>
<dbReference type="SUPFAM" id="SSF52794">
    <property type="entry name" value="PTS system IIB component-like"/>
    <property type="match status" value="1"/>
</dbReference>
<evidence type="ECO:0000256" key="4">
    <source>
        <dbReference type="ARBA" id="ARBA00022679"/>
    </source>
</evidence>
<keyword evidence="5" id="KW-0598">Phosphotransferase system</keyword>
<dbReference type="GO" id="GO:0016301">
    <property type="term" value="F:kinase activity"/>
    <property type="evidence" value="ECO:0007669"/>
    <property type="project" value="UniProtKB-KW"/>
</dbReference>
<keyword evidence="6" id="KW-0418">Kinase</keyword>
<dbReference type="InterPro" id="IPR051819">
    <property type="entry name" value="PTS_sugar-specific_EIIB"/>
</dbReference>
<protein>
    <submittedName>
        <fullName evidence="9">PTS sugar transporter subunit IIB</fullName>
    </submittedName>
</protein>
<dbReference type="Gene3D" id="3.40.50.2300">
    <property type="match status" value="1"/>
</dbReference>
<evidence type="ECO:0000313" key="9">
    <source>
        <dbReference type="EMBL" id="HIU14717.1"/>
    </source>
</evidence>
<evidence type="ECO:0000313" key="10">
    <source>
        <dbReference type="Proteomes" id="UP000824175"/>
    </source>
</evidence>
<sequence length="99" mass="11062">MKILLCCVAGVTSTLFASKLKDAALRKVSDVTVWSASEHAVEYSIDLADVVLVEPQLKSSYEKIKALAPEKKVMLLSDEDFKNFNAIKIFNDIQEELKK</sequence>
<dbReference type="InterPro" id="IPR003501">
    <property type="entry name" value="PTS_EIIB_2/3"/>
</dbReference>
<feature type="modified residue" description="Phosphocysteine; by EIIA" evidence="7">
    <location>
        <position position="7"/>
    </location>
</feature>
<keyword evidence="1" id="KW-0813">Transport</keyword>
<keyword evidence="4" id="KW-0808">Transferase</keyword>
<dbReference type="PANTHER" id="PTHR34581:SF2">
    <property type="entry name" value="PTS SYSTEM N,N'-DIACETYLCHITOBIOSE-SPECIFIC EIIB COMPONENT"/>
    <property type="match status" value="1"/>
</dbReference>
<dbReference type="EMBL" id="DVMJ01000108">
    <property type="protein sequence ID" value="HIU14717.1"/>
    <property type="molecule type" value="Genomic_DNA"/>
</dbReference>
<feature type="domain" description="PTS EIIB type-3" evidence="8">
    <location>
        <begin position="1"/>
        <end position="99"/>
    </location>
</feature>